<dbReference type="Proteomes" id="UP000821865">
    <property type="component" value="Chromosome 10"/>
</dbReference>
<reference evidence="1" key="1">
    <citation type="submission" date="2020-05" db="EMBL/GenBank/DDBJ databases">
        <title>Large-scale comparative analyses of tick genomes elucidate their genetic diversity and vector capacities.</title>
        <authorList>
            <person name="Jia N."/>
            <person name="Wang J."/>
            <person name="Shi W."/>
            <person name="Du L."/>
            <person name="Sun Y."/>
            <person name="Zhan W."/>
            <person name="Jiang J."/>
            <person name="Wang Q."/>
            <person name="Zhang B."/>
            <person name="Ji P."/>
            <person name="Sakyi L.B."/>
            <person name="Cui X."/>
            <person name="Yuan T."/>
            <person name="Jiang B."/>
            <person name="Yang W."/>
            <person name="Lam T.T.-Y."/>
            <person name="Chang Q."/>
            <person name="Ding S."/>
            <person name="Wang X."/>
            <person name="Zhu J."/>
            <person name="Ruan X."/>
            <person name="Zhao L."/>
            <person name="Wei J."/>
            <person name="Que T."/>
            <person name="Du C."/>
            <person name="Cheng J."/>
            <person name="Dai P."/>
            <person name="Han X."/>
            <person name="Huang E."/>
            <person name="Gao Y."/>
            <person name="Liu J."/>
            <person name="Shao H."/>
            <person name="Ye R."/>
            <person name="Li L."/>
            <person name="Wei W."/>
            <person name="Wang X."/>
            <person name="Wang C."/>
            <person name="Yang T."/>
            <person name="Huo Q."/>
            <person name="Li W."/>
            <person name="Guo W."/>
            <person name="Chen H."/>
            <person name="Zhou L."/>
            <person name="Ni X."/>
            <person name="Tian J."/>
            <person name="Zhou Y."/>
            <person name="Sheng Y."/>
            <person name="Liu T."/>
            <person name="Pan Y."/>
            <person name="Xia L."/>
            <person name="Li J."/>
            <person name="Zhao F."/>
            <person name="Cao W."/>
        </authorList>
    </citation>
    <scope>NUCLEOTIDE SEQUENCE</scope>
    <source>
        <strain evidence="1">Dsil-2018</strain>
    </source>
</reference>
<name>A0ACB8DS69_DERSI</name>
<protein>
    <submittedName>
        <fullName evidence="1">Uncharacterized protein</fullName>
    </submittedName>
</protein>
<gene>
    <name evidence="1" type="ORF">HPB49_024885</name>
</gene>
<evidence type="ECO:0000313" key="1">
    <source>
        <dbReference type="EMBL" id="KAH7975201.1"/>
    </source>
</evidence>
<evidence type="ECO:0000313" key="2">
    <source>
        <dbReference type="Proteomes" id="UP000821865"/>
    </source>
</evidence>
<sequence>MTPLETAAIHVTPGSLRPSPIIFYNEPHGNGMTTYHNQHGHGPGAGGLHPSAEVHGAHPTSHFLGSQIVVGVSPSANGSGRVTAGSATSGVGKKHGKKHGGKRLSNRIIEASLCVFLSLCVSLAGLFLGLLYQPLLLIVFACGLVALLAYLCYGFVHYKRSWRRRNSGLASYWAGHRKISVVSVDRMPTINEVLIEDNVSITKGLPEETWSGKTFVVQNGTASPES</sequence>
<keyword evidence="2" id="KW-1185">Reference proteome</keyword>
<accession>A0ACB8DS69</accession>
<dbReference type="EMBL" id="CM023479">
    <property type="protein sequence ID" value="KAH7975201.1"/>
    <property type="molecule type" value="Genomic_DNA"/>
</dbReference>
<comment type="caution">
    <text evidence="1">The sequence shown here is derived from an EMBL/GenBank/DDBJ whole genome shotgun (WGS) entry which is preliminary data.</text>
</comment>
<organism evidence="1 2">
    <name type="scientific">Dermacentor silvarum</name>
    <name type="common">Tick</name>
    <dbReference type="NCBI Taxonomy" id="543639"/>
    <lineage>
        <taxon>Eukaryota</taxon>
        <taxon>Metazoa</taxon>
        <taxon>Ecdysozoa</taxon>
        <taxon>Arthropoda</taxon>
        <taxon>Chelicerata</taxon>
        <taxon>Arachnida</taxon>
        <taxon>Acari</taxon>
        <taxon>Parasitiformes</taxon>
        <taxon>Ixodida</taxon>
        <taxon>Ixodoidea</taxon>
        <taxon>Ixodidae</taxon>
        <taxon>Rhipicephalinae</taxon>
        <taxon>Dermacentor</taxon>
    </lineage>
</organism>
<proteinExistence type="predicted"/>